<evidence type="ECO:0000256" key="6">
    <source>
        <dbReference type="ARBA" id="ARBA00051388"/>
    </source>
</evidence>
<feature type="domain" description="Acyl-CoA dehydrogenase/oxidase C-terminal" evidence="11">
    <location>
        <begin position="282"/>
        <end position="451"/>
    </location>
</feature>
<evidence type="ECO:0000256" key="2">
    <source>
        <dbReference type="ARBA" id="ARBA00009347"/>
    </source>
</evidence>
<evidence type="ECO:0000256" key="5">
    <source>
        <dbReference type="ARBA" id="ARBA00023002"/>
    </source>
</evidence>
<dbReference type="Pfam" id="PF00441">
    <property type="entry name" value="Acyl-CoA_dh_1"/>
    <property type="match status" value="1"/>
</dbReference>
<evidence type="ECO:0000259" key="11">
    <source>
        <dbReference type="Pfam" id="PF00441"/>
    </source>
</evidence>
<dbReference type="Proteomes" id="UP000431922">
    <property type="component" value="Unassembled WGS sequence"/>
</dbReference>
<dbReference type="Gene3D" id="1.20.140.10">
    <property type="entry name" value="Butyryl-CoA Dehydrogenase, subunit A, domain 3"/>
    <property type="match status" value="1"/>
</dbReference>
<dbReference type="Pfam" id="PF12806">
    <property type="entry name" value="Acyl-CoA_dh_C"/>
    <property type="match status" value="1"/>
</dbReference>
<feature type="domain" description="Acetyl-CoA dehydrogenase-like C-terminal" evidence="14">
    <location>
        <begin position="467"/>
        <end position="592"/>
    </location>
</feature>
<dbReference type="GO" id="GO:0050660">
    <property type="term" value="F:flavin adenine dinucleotide binding"/>
    <property type="evidence" value="ECO:0007669"/>
    <property type="project" value="InterPro"/>
</dbReference>
<feature type="domain" description="Acyl-CoA dehydrogenase/oxidase N-terminal" evidence="13">
    <location>
        <begin position="76"/>
        <end position="158"/>
    </location>
</feature>
<dbReference type="EC" id="1.3.99.41" evidence="8"/>
<keyword evidence="3 10" id="KW-0285">Flavoprotein</keyword>
<dbReference type="InterPro" id="IPR009100">
    <property type="entry name" value="AcylCoA_DH/oxidase_NM_dom_sf"/>
</dbReference>
<organism evidence="15 16">
    <name type="scientific">Allopontixanthobacter sediminis</name>
    <dbReference type="NCBI Taxonomy" id="1689985"/>
    <lineage>
        <taxon>Bacteria</taxon>
        <taxon>Pseudomonadati</taxon>
        <taxon>Pseudomonadota</taxon>
        <taxon>Alphaproteobacteria</taxon>
        <taxon>Sphingomonadales</taxon>
        <taxon>Erythrobacteraceae</taxon>
        <taxon>Allopontixanthobacter</taxon>
    </lineage>
</organism>
<comment type="similarity">
    <text evidence="2 10">Belongs to the acyl-CoA dehydrogenase family.</text>
</comment>
<dbReference type="InterPro" id="IPR037069">
    <property type="entry name" value="AcylCoA_DH/ox_N_sf"/>
</dbReference>
<evidence type="ECO:0000259" key="14">
    <source>
        <dbReference type="Pfam" id="PF12806"/>
    </source>
</evidence>
<dbReference type="InterPro" id="IPR009075">
    <property type="entry name" value="AcylCo_DH/oxidase_C"/>
</dbReference>
<comment type="function">
    <text evidence="7">Involved in the assimilation of dimethylsulphoniopropionate (DMSP), an important compound in the fixation of carbon in marine phytoplankton, by mediating the conversion of 3-(methylthio)propanoyl-CoA (MMPA-CoA) to 3-(methylthio)acryloyl-CoA (MTA-CoA).</text>
</comment>
<dbReference type="PANTHER" id="PTHR42803">
    <property type="entry name" value="ACYL-COA DEHYDROGENASE"/>
    <property type="match status" value="1"/>
</dbReference>
<dbReference type="SUPFAM" id="SSF56645">
    <property type="entry name" value="Acyl-CoA dehydrogenase NM domain-like"/>
    <property type="match status" value="1"/>
</dbReference>
<feature type="domain" description="Acyl-CoA oxidase/dehydrogenase middle" evidence="12">
    <location>
        <begin position="163"/>
        <end position="271"/>
    </location>
</feature>
<evidence type="ECO:0000313" key="16">
    <source>
        <dbReference type="Proteomes" id="UP000431922"/>
    </source>
</evidence>
<dbReference type="InterPro" id="IPR052166">
    <property type="entry name" value="Diverse_Acyl-CoA_DH"/>
</dbReference>
<dbReference type="SUPFAM" id="SSF47203">
    <property type="entry name" value="Acyl-CoA dehydrogenase C-terminal domain-like"/>
    <property type="match status" value="1"/>
</dbReference>
<evidence type="ECO:0000313" key="15">
    <source>
        <dbReference type="EMBL" id="MXP43662.1"/>
    </source>
</evidence>
<sequence>MPTYTAPTRDTRFIVNEMLDLASYGDLPGFENATADMIDTVINEAGKFCAEVLHPLNQVGDREGCTRHADGSVTTPTGFKEAFAQYRESGWGTISQPETFGGQGMPHVLGFVVEEFMATSNQAFAMYPGLTTGAISAITAKGSDEQKEMYLPKMISGEWTGTMNLTEPHCGTDLGMIRTKAEPQADGSYAITGTKIFISAGEHDMSENIIHLVLAKTPGAPDSSKGISLFIVPKFLPDADGNPGKRNGVMCGSIEEKMGIHGNSTCLMNYDGATGWMVGEENKGLAAMFIMMNAARLGVGIQGLAQAEISYQNAVTYALDRRQGRALTGPAEPQAQADPIFVHPDVRRMLMDAKAFTEGMRALALWGALQVDLTHKALTEEEREQADMILSLLTPVIKGYGTDKGYDVANNMQQVYGGHGYVAEWGMEQFVRDSRIAMIYEGTNGVQAMDLCGRKLAQKGGAAIQAFFKTVDDEIASAKEDETLKPIAEALDKALTDQKAATMWFMQHAMQNPNDLGAGAHHYMHIMGIVTLGLMWLRMAKVAAAKLAQGTDDAAFYEAKLTTARYYADRFIPDAGALRRKIESGAASMMALEADDFATAA</sequence>
<dbReference type="InterPro" id="IPR036250">
    <property type="entry name" value="AcylCo_DH-like_C"/>
</dbReference>
<keyword evidence="4 10" id="KW-0274">FAD</keyword>
<dbReference type="EMBL" id="WTYL01000001">
    <property type="protein sequence ID" value="MXP43662.1"/>
    <property type="molecule type" value="Genomic_DNA"/>
</dbReference>
<name>A0A845B201_9SPHN</name>
<dbReference type="PANTHER" id="PTHR42803:SF1">
    <property type="entry name" value="BROAD-SPECIFICITY LINEAR ACYL-COA DEHYDROGENASE FADE5"/>
    <property type="match status" value="1"/>
</dbReference>
<comment type="caution">
    <text evidence="15">The sequence shown here is derived from an EMBL/GenBank/DDBJ whole genome shotgun (WGS) entry which is preliminary data.</text>
</comment>
<evidence type="ECO:0000256" key="10">
    <source>
        <dbReference type="RuleBase" id="RU362125"/>
    </source>
</evidence>
<dbReference type="InterPro" id="IPR046373">
    <property type="entry name" value="Acyl-CoA_Oxase/DH_mid-dom_sf"/>
</dbReference>
<dbReference type="RefSeq" id="WP_160755245.1">
    <property type="nucleotide sequence ID" value="NZ_WTYL01000001.1"/>
</dbReference>
<dbReference type="Pfam" id="PF02770">
    <property type="entry name" value="Acyl-CoA_dh_M"/>
    <property type="match status" value="1"/>
</dbReference>
<comment type="cofactor">
    <cofactor evidence="1 10">
        <name>FAD</name>
        <dbReference type="ChEBI" id="CHEBI:57692"/>
    </cofactor>
</comment>
<dbReference type="Pfam" id="PF02771">
    <property type="entry name" value="Acyl-CoA_dh_N"/>
    <property type="match status" value="1"/>
</dbReference>
<dbReference type="InterPro" id="IPR025878">
    <property type="entry name" value="Acyl-CoA_dh-like_C_dom"/>
</dbReference>
<keyword evidence="5 10" id="KW-0560">Oxidoreductase</keyword>
<comment type="catalytic activity">
    <reaction evidence="6">
        <text>3-(methylsulfanyl)propanoyl-CoA + oxidized [electron-transfer flavoprotein] + H(+) = 3-(methylsulfanyl)acryloyl-CoA + reduced [electron-transfer flavoprotein]</text>
        <dbReference type="Rhea" id="RHEA:52612"/>
        <dbReference type="Rhea" id="RHEA-COMP:10685"/>
        <dbReference type="Rhea" id="RHEA-COMP:10686"/>
        <dbReference type="ChEBI" id="CHEBI:15378"/>
        <dbReference type="ChEBI" id="CHEBI:57692"/>
        <dbReference type="ChEBI" id="CHEBI:58307"/>
        <dbReference type="ChEBI" id="CHEBI:82815"/>
        <dbReference type="ChEBI" id="CHEBI:84994"/>
        <dbReference type="EC" id="1.3.99.41"/>
    </reaction>
    <physiologicalReaction direction="left-to-right" evidence="6">
        <dbReference type="Rhea" id="RHEA:52613"/>
    </physiologicalReaction>
</comment>
<evidence type="ECO:0000256" key="8">
    <source>
        <dbReference type="ARBA" id="ARBA00066694"/>
    </source>
</evidence>
<proteinExistence type="inferred from homology"/>
<evidence type="ECO:0000256" key="4">
    <source>
        <dbReference type="ARBA" id="ARBA00022827"/>
    </source>
</evidence>
<evidence type="ECO:0000256" key="7">
    <source>
        <dbReference type="ARBA" id="ARBA00058683"/>
    </source>
</evidence>
<protein>
    <recommendedName>
        <fullName evidence="9">3-methylmercaptopropionyl-CoA dehydrogenase</fullName>
        <ecNumber evidence="8">1.3.99.41</ecNumber>
    </recommendedName>
</protein>
<dbReference type="Gene3D" id="2.40.110.10">
    <property type="entry name" value="Butyryl-CoA Dehydrogenase, subunit A, domain 2"/>
    <property type="match status" value="1"/>
</dbReference>
<accession>A0A845B201</accession>
<evidence type="ECO:0000259" key="13">
    <source>
        <dbReference type="Pfam" id="PF02771"/>
    </source>
</evidence>
<keyword evidence="16" id="KW-1185">Reference proteome</keyword>
<dbReference type="FunFam" id="2.40.110.10:FF:000031">
    <property type="entry name" value="Acyl-CoA dehydrogenase, putative"/>
    <property type="match status" value="1"/>
</dbReference>
<dbReference type="InterPro" id="IPR013786">
    <property type="entry name" value="AcylCoA_DH/ox_N"/>
</dbReference>
<dbReference type="Gene3D" id="1.10.540.10">
    <property type="entry name" value="Acyl-CoA dehydrogenase/oxidase, N-terminal domain"/>
    <property type="match status" value="1"/>
</dbReference>
<gene>
    <name evidence="15" type="ORF">GRI65_04220</name>
</gene>
<dbReference type="OrthoDB" id="9807883at2"/>
<evidence type="ECO:0000259" key="12">
    <source>
        <dbReference type="Pfam" id="PF02770"/>
    </source>
</evidence>
<dbReference type="InterPro" id="IPR006091">
    <property type="entry name" value="Acyl-CoA_Oxase/DH_mid-dom"/>
</dbReference>
<dbReference type="GO" id="GO:0016627">
    <property type="term" value="F:oxidoreductase activity, acting on the CH-CH group of donors"/>
    <property type="evidence" value="ECO:0007669"/>
    <property type="project" value="InterPro"/>
</dbReference>
<evidence type="ECO:0000256" key="1">
    <source>
        <dbReference type="ARBA" id="ARBA00001974"/>
    </source>
</evidence>
<evidence type="ECO:0000256" key="9">
    <source>
        <dbReference type="ARBA" id="ARBA00069043"/>
    </source>
</evidence>
<reference evidence="15 16" key="1">
    <citation type="submission" date="2019-12" db="EMBL/GenBank/DDBJ databases">
        <title>Genomic-based taxomic classification of the family Erythrobacteraceae.</title>
        <authorList>
            <person name="Xu L."/>
        </authorList>
    </citation>
    <scope>NUCLEOTIDE SEQUENCE [LARGE SCALE GENOMIC DNA]</scope>
    <source>
        <strain evidence="15 16">KCTC 42453</strain>
    </source>
</reference>
<dbReference type="AlphaFoldDB" id="A0A845B201"/>
<evidence type="ECO:0000256" key="3">
    <source>
        <dbReference type="ARBA" id="ARBA00022630"/>
    </source>
</evidence>